<gene>
    <name evidence="1" type="ORF">Syun_028313</name>
</gene>
<proteinExistence type="predicted"/>
<protein>
    <submittedName>
        <fullName evidence="1">Uncharacterized protein</fullName>
    </submittedName>
</protein>
<dbReference type="AlphaFoldDB" id="A0AAP0HQQ7"/>
<evidence type="ECO:0000313" key="2">
    <source>
        <dbReference type="Proteomes" id="UP001420932"/>
    </source>
</evidence>
<sequence length="135" mass="14452">MENHQKQQLIGLDVGEICEDLEANGQAGQLQSSTEREAKVTSKAGAPNLELLTPDGVDRGAGEIVGDEIGGESEVEGVVGAVVLVVGGRGRTVEEAEAAQAVPRWPLASARRRKRGREAVLRGREAVLRSERRWC</sequence>
<accession>A0AAP0HQQ7</accession>
<evidence type="ECO:0000313" key="1">
    <source>
        <dbReference type="EMBL" id="KAK9093402.1"/>
    </source>
</evidence>
<reference evidence="1 2" key="1">
    <citation type="submission" date="2024-01" db="EMBL/GenBank/DDBJ databases">
        <title>Genome assemblies of Stephania.</title>
        <authorList>
            <person name="Yang L."/>
        </authorList>
    </citation>
    <scope>NUCLEOTIDE SEQUENCE [LARGE SCALE GENOMIC DNA]</scope>
    <source>
        <strain evidence="1">YNDBR</strain>
        <tissue evidence="1">Leaf</tissue>
    </source>
</reference>
<name>A0AAP0HQQ7_9MAGN</name>
<dbReference type="EMBL" id="JBBNAF010000012">
    <property type="protein sequence ID" value="KAK9093402.1"/>
    <property type="molecule type" value="Genomic_DNA"/>
</dbReference>
<comment type="caution">
    <text evidence="1">The sequence shown here is derived from an EMBL/GenBank/DDBJ whole genome shotgun (WGS) entry which is preliminary data.</text>
</comment>
<keyword evidence="2" id="KW-1185">Reference proteome</keyword>
<dbReference type="Proteomes" id="UP001420932">
    <property type="component" value="Unassembled WGS sequence"/>
</dbReference>
<organism evidence="1 2">
    <name type="scientific">Stephania yunnanensis</name>
    <dbReference type="NCBI Taxonomy" id="152371"/>
    <lineage>
        <taxon>Eukaryota</taxon>
        <taxon>Viridiplantae</taxon>
        <taxon>Streptophyta</taxon>
        <taxon>Embryophyta</taxon>
        <taxon>Tracheophyta</taxon>
        <taxon>Spermatophyta</taxon>
        <taxon>Magnoliopsida</taxon>
        <taxon>Ranunculales</taxon>
        <taxon>Menispermaceae</taxon>
        <taxon>Menispermoideae</taxon>
        <taxon>Cissampelideae</taxon>
        <taxon>Stephania</taxon>
    </lineage>
</organism>